<evidence type="ECO:0000256" key="4">
    <source>
        <dbReference type="ARBA" id="ARBA00022741"/>
    </source>
</evidence>
<feature type="transmembrane region" description="Helical" evidence="9">
    <location>
        <begin position="144"/>
        <end position="163"/>
    </location>
</feature>
<accession>A0A6B1FVX2</accession>
<feature type="transmembrane region" description="Helical" evidence="9">
    <location>
        <begin position="256"/>
        <end position="276"/>
    </location>
</feature>
<dbReference type="InterPro" id="IPR003439">
    <property type="entry name" value="ABC_transporter-like_ATP-bd"/>
</dbReference>
<dbReference type="PANTHER" id="PTHR43394:SF1">
    <property type="entry name" value="ATP-BINDING CASSETTE SUB-FAMILY B MEMBER 10, MITOCHONDRIAL"/>
    <property type="match status" value="1"/>
</dbReference>
<keyword evidence="7 9" id="KW-0472">Membrane</keyword>
<dbReference type="InterPro" id="IPR039421">
    <property type="entry name" value="Type_1_exporter"/>
</dbReference>
<keyword evidence="3 9" id="KW-0812">Transmembrane</keyword>
<proteinExistence type="predicted"/>
<dbReference type="GO" id="GO:0005886">
    <property type="term" value="C:plasma membrane"/>
    <property type="evidence" value="ECO:0007669"/>
    <property type="project" value="UniProtKB-SubCell"/>
</dbReference>
<dbReference type="GO" id="GO:0016887">
    <property type="term" value="F:ATP hydrolysis activity"/>
    <property type="evidence" value="ECO:0007669"/>
    <property type="project" value="InterPro"/>
</dbReference>
<evidence type="ECO:0000256" key="3">
    <source>
        <dbReference type="ARBA" id="ARBA00022692"/>
    </source>
</evidence>
<feature type="transmembrane region" description="Helical" evidence="9">
    <location>
        <begin position="24"/>
        <end position="45"/>
    </location>
</feature>
<feature type="transmembrane region" description="Helical" evidence="9">
    <location>
        <begin position="169"/>
        <end position="190"/>
    </location>
</feature>
<keyword evidence="6 9" id="KW-1133">Transmembrane helix</keyword>
<feature type="domain" description="ABC transmembrane type-1" evidence="11">
    <location>
        <begin position="33"/>
        <end position="311"/>
    </location>
</feature>
<dbReference type="InterPro" id="IPR003593">
    <property type="entry name" value="AAA+_ATPase"/>
</dbReference>
<dbReference type="FunFam" id="3.40.50.300:FF:000287">
    <property type="entry name" value="Multidrug ABC transporter ATP-binding protein"/>
    <property type="match status" value="1"/>
</dbReference>
<dbReference type="GO" id="GO:0005524">
    <property type="term" value="F:ATP binding"/>
    <property type="evidence" value="ECO:0007669"/>
    <property type="project" value="UniProtKB-KW"/>
</dbReference>
<evidence type="ECO:0000256" key="1">
    <source>
        <dbReference type="ARBA" id="ARBA00004651"/>
    </source>
</evidence>
<dbReference type="Pfam" id="PF00005">
    <property type="entry name" value="ABC_tran"/>
    <property type="match status" value="1"/>
</dbReference>
<dbReference type="CDD" id="cd18542">
    <property type="entry name" value="ABC_6TM_YknU_like"/>
    <property type="match status" value="1"/>
</dbReference>
<feature type="transmembrane region" description="Helical" evidence="9">
    <location>
        <begin position="65"/>
        <end position="85"/>
    </location>
</feature>
<comment type="caution">
    <text evidence="12">The sequence shown here is derived from an EMBL/GenBank/DDBJ whole genome shotgun (WGS) entry which is preliminary data.</text>
</comment>
<organism evidence="12">
    <name type="scientific">Caldilineaceae bacterium SB0675_bin_29</name>
    <dbReference type="NCBI Taxonomy" id="2605266"/>
    <lineage>
        <taxon>Bacteria</taxon>
        <taxon>Bacillati</taxon>
        <taxon>Chloroflexota</taxon>
        <taxon>Caldilineae</taxon>
        <taxon>Caldilineales</taxon>
        <taxon>Caldilineaceae</taxon>
    </lineage>
</organism>
<evidence type="ECO:0000256" key="9">
    <source>
        <dbReference type="SAM" id="Phobius"/>
    </source>
</evidence>
<keyword evidence="4" id="KW-0547">Nucleotide-binding</keyword>
<dbReference type="InterPro" id="IPR011527">
    <property type="entry name" value="ABC1_TM_dom"/>
</dbReference>
<feature type="region of interest" description="Disordered" evidence="8">
    <location>
        <begin position="594"/>
        <end position="624"/>
    </location>
</feature>
<dbReference type="AlphaFoldDB" id="A0A6B1FVX2"/>
<keyword evidence="2" id="KW-0813">Transport</keyword>
<dbReference type="SUPFAM" id="SSF90123">
    <property type="entry name" value="ABC transporter transmembrane region"/>
    <property type="match status" value="1"/>
</dbReference>
<dbReference type="PROSITE" id="PS50929">
    <property type="entry name" value="ABC_TM1F"/>
    <property type="match status" value="1"/>
</dbReference>
<dbReference type="InterPro" id="IPR017871">
    <property type="entry name" value="ABC_transporter-like_CS"/>
</dbReference>
<dbReference type="PANTHER" id="PTHR43394">
    <property type="entry name" value="ATP-DEPENDENT PERMEASE MDL1, MITOCHONDRIAL"/>
    <property type="match status" value="1"/>
</dbReference>
<name>A0A6B1FVX2_9CHLR</name>
<dbReference type="Gene3D" id="3.40.50.300">
    <property type="entry name" value="P-loop containing nucleotide triphosphate hydrolases"/>
    <property type="match status" value="1"/>
</dbReference>
<evidence type="ECO:0000256" key="7">
    <source>
        <dbReference type="ARBA" id="ARBA00023136"/>
    </source>
</evidence>
<reference evidence="12" key="1">
    <citation type="submission" date="2019-09" db="EMBL/GenBank/DDBJ databases">
        <title>Characterisation of the sponge microbiome using genome-centric metagenomics.</title>
        <authorList>
            <person name="Engelberts J.P."/>
            <person name="Robbins S.J."/>
            <person name="De Goeij J.M."/>
            <person name="Aranda M."/>
            <person name="Bell S.C."/>
            <person name="Webster N.S."/>
        </authorList>
    </citation>
    <scope>NUCLEOTIDE SEQUENCE</scope>
    <source>
        <strain evidence="12">SB0675_bin_29</strain>
    </source>
</reference>
<dbReference type="InterPro" id="IPR036640">
    <property type="entry name" value="ABC1_TM_sf"/>
</dbReference>
<evidence type="ECO:0000313" key="12">
    <source>
        <dbReference type="EMBL" id="MYH60400.1"/>
    </source>
</evidence>
<dbReference type="GO" id="GO:0015421">
    <property type="term" value="F:ABC-type oligopeptide transporter activity"/>
    <property type="evidence" value="ECO:0007669"/>
    <property type="project" value="TreeGrafter"/>
</dbReference>
<feature type="domain" description="ABC transporter" evidence="10">
    <location>
        <begin position="345"/>
        <end position="579"/>
    </location>
</feature>
<evidence type="ECO:0000259" key="10">
    <source>
        <dbReference type="PROSITE" id="PS50893"/>
    </source>
</evidence>
<sequence>MESPQQPKARADVYRRLIGFLRPYWKQAAFAYFSVLFASLLNLYIPQVLKDAIDQGIEGQRAGALFTAAGWIFGIAVVRGVAAYGQRYSCEWLTHRVAYDLRNKFFNAAQKLPFAFHDRSQTGDLMSRATSDITETERFAGQGLMDLTASLLLLGGVIVAMVLESFSLALYALMPLSLLLVLTLRFGMVIRPRFKRVQEQMGQLSSTMQESMTGIQVVKAFARETDELRKFNAANEDWFAKRFGIIKIWANNWPTFTFILLSSNVLLLFIGGPLAIEGTITVGSLFAMLAYVMMLNGPVQRLGFLVNMAATSGASATRVFEIIDTPHEVEEQENPTVLQDALGAVTFESVSFGYEGGPRALDNIDFEVEAGQTVALIGPTGSGKSTITNLIPRFYDPASGVVRIDGHDVRSLTLDSLRQHIGTVLQDPFLFGVTIAENIAYGMPAASPDAIVAAAKAARAHDFIMEFPAGYETVVGERGVTLSGGQKQRVAIARALLYEPRILILDDSTSSVDTETEHLIQQALNVLMKGRTTFIIAQRLLTLKNADQIFVLDGGRIVERGRHDELLAAGGFYRSIYDLQLRDQEEFAALDAQLREHAETGHESPDRSHVRPKVLAGAVEEGRN</sequence>
<dbReference type="EMBL" id="VYDA01000035">
    <property type="protein sequence ID" value="MYH60400.1"/>
    <property type="molecule type" value="Genomic_DNA"/>
</dbReference>
<dbReference type="SMART" id="SM00382">
    <property type="entry name" value="AAA"/>
    <property type="match status" value="1"/>
</dbReference>
<keyword evidence="5 12" id="KW-0067">ATP-binding</keyword>
<dbReference type="SUPFAM" id="SSF52540">
    <property type="entry name" value="P-loop containing nucleoside triphosphate hydrolases"/>
    <property type="match status" value="1"/>
</dbReference>
<comment type="subcellular location">
    <subcellularLocation>
        <location evidence="1">Cell membrane</location>
        <topology evidence="1">Multi-pass membrane protein</topology>
    </subcellularLocation>
</comment>
<gene>
    <name evidence="12" type="ORF">F4148_01050</name>
</gene>
<evidence type="ECO:0000256" key="6">
    <source>
        <dbReference type="ARBA" id="ARBA00022989"/>
    </source>
</evidence>
<dbReference type="PROSITE" id="PS50893">
    <property type="entry name" value="ABC_TRANSPORTER_2"/>
    <property type="match status" value="1"/>
</dbReference>
<evidence type="ECO:0000256" key="8">
    <source>
        <dbReference type="SAM" id="MobiDB-lite"/>
    </source>
</evidence>
<dbReference type="PROSITE" id="PS00211">
    <property type="entry name" value="ABC_TRANSPORTER_1"/>
    <property type="match status" value="1"/>
</dbReference>
<evidence type="ECO:0000259" key="11">
    <source>
        <dbReference type="PROSITE" id="PS50929"/>
    </source>
</evidence>
<protein>
    <submittedName>
        <fullName evidence="12">ABC transporter ATP-binding protein</fullName>
    </submittedName>
</protein>
<evidence type="ECO:0000256" key="2">
    <source>
        <dbReference type="ARBA" id="ARBA00022448"/>
    </source>
</evidence>
<feature type="compositionally biased region" description="Basic and acidic residues" evidence="8">
    <location>
        <begin position="594"/>
        <end position="609"/>
    </location>
</feature>
<dbReference type="Gene3D" id="1.20.1560.10">
    <property type="entry name" value="ABC transporter type 1, transmembrane domain"/>
    <property type="match status" value="1"/>
</dbReference>
<dbReference type="InterPro" id="IPR027417">
    <property type="entry name" value="P-loop_NTPase"/>
</dbReference>
<evidence type="ECO:0000256" key="5">
    <source>
        <dbReference type="ARBA" id="ARBA00022840"/>
    </source>
</evidence>
<dbReference type="Pfam" id="PF00664">
    <property type="entry name" value="ABC_membrane"/>
    <property type="match status" value="1"/>
</dbReference>